<dbReference type="AlphaFoldDB" id="A0AAV4PWW0"/>
<organism evidence="2 3">
    <name type="scientific">Caerostris extrusa</name>
    <name type="common">Bark spider</name>
    <name type="synonym">Caerostris bankana</name>
    <dbReference type="NCBI Taxonomy" id="172846"/>
    <lineage>
        <taxon>Eukaryota</taxon>
        <taxon>Metazoa</taxon>
        <taxon>Ecdysozoa</taxon>
        <taxon>Arthropoda</taxon>
        <taxon>Chelicerata</taxon>
        <taxon>Arachnida</taxon>
        <taxon>Araneae</taxon>
        <taxon>Araneomorphae</taxon>
        <taxon>Entelegynae</taxon>
        <taxon>Araneoidea</taxon>
        <taxon>Araneidae</taxon>
        <taxon>Caerostris</taxon>
    </lineage>
</organism>
<accession>A0AAV4PWW0</accession>
<reference evidence="2 3" key="1">
    <citation type="submission" date="2021-06" db="EMBL/GenBank/DDBJ databases">
        <title>Caerostris extrusa draft genome.</title>
        <authorList>
            <person name="Kono N."/>
            <person name="Arakawa K."/>
        </authorList>
    </citation>
    <scope>NUCLEOTIDE SEQUENCE [LARGE SCALE GENOMIC DNA]</scope>
</reference>
<dbReference type="Proteomes" id="UP001054945">
    <property type="component" value="Unassembled WGS sequence"/>
</dbReference>
<keyword evidence="3" id="KW-1185">Reference proteome</keyword>
<protein>
    <submittedName>
        <fullName evidence="2">Uncharacterized protein</fullName>
    </submittedName>
</protein>
<feature type="compositionally biased region" description="Polar residues" evidence="1">
    <location>
        <begin position="21"/>
        <end position="41"/>
    </location>
</feature>
<gene>
    <name evidence="2" type="ORF">CEXT_781961</name>
</gene>
<dbReference type="EMBL" id="BPLR01005341">
    <property type="protein sequence ID" value="GIY01582.1"/>
    <property type="molecule type" value="Genomic_DNA"/>
</dbReference>
<name>A0AAV4PWW0_CAEEX</name>
<sequence length="195" mass="21710">MNVAVTVSCKSTLQHDEAQSPKPNNYRSASESMSYSTSNNKHTASNIMTGTRIHLGPSAFLPSTQEKLRFWNSGIDPGHYHSSLAIQRNKTKKPSVSPERTKAKQPLIHSFSPLRCLCWGKIIKRDICSMPRVTNCPSDQNHPDYVIAGLPDNGGTKELDKADIFLAFPPLFVSACCPIRAHKRLRLFSYLLSVL</sequence>
<evidence type="ECO:0000313" key="2">
    <source>
        <dbReference type="EMBL" id="GIY01582.1"/>
    </source>
</evidence>
<comment type="caution">
    <text evidence="2">The sequence shown here is derived from an EMBL/GenBank/DDBJ whole genome shotgun (WGS) entry which is preliminary data.</text>
</comment>
<evidence type="ECO:0000313" key="3">
    <source>
        <dbReference type="Proteomes" id="UP001054945"/>
    </source>
</evidence>
<evidence type="ECO:0000256" key="1">
    <source>
        <dbReference type="SAM" id="MobiDB-lite"/>
    </source>
</evidence>
<feature type="region of interest" description="Disordered" evidence="1">
    <location>
        <begin position="12"/>
        <end position="41"/>
    </location>
</feature>
<proteinExistence type="predicted"/>